<dbReference type="RefSeq" id="XP_025071831.1">
    <property type="nucleotide sequence ID" value="XM_025216046.1"/>
</dbReference>
<dbReference type="CDD" id="cd15419">
    <property type="entry name" value="7tmA_OR9K2-like"/>
    <property type="match status" value="1"/>
</dbReference>
<name>A0A3Q0HIP2_ALLSI</name>
<evidence type="ECO:0000256" key="3">
    <source>
        <dbReference type="ARBA" id="ARBA00010663"/>
    </source>
</evidence>
<evidence type="ECO:0000256" key="4">
    <source>
        <dbReference type="ARBA" id="ARBA00022475"/>
    </source>
</evidence>
<keyword evidence="5 12" id="KW-0812">Transmembrane</keyword>
<feature type="transmembrane region" description="Helical" evidence="13">
    <location>
        <begin position="28"/>
        <end position="51"/>
    </location>
</feature>
<reference evidence="16" key="1">
    <citation type="submission" date="2025-08" db="UniProtKB">
        <authorList>
            <consortium name="RefSeq"/>
        </authorList>
    </citation>
    <scope>IDENTIFICATION</scope>
</reference>
<feature type="transmembrane region" description="Helical" evidence="13">
    <location>
        <begin position="101"/>
        <end position="121"/>
    </location>
</feature>
<dbReference type="Pfam" id="PF13853">
    <property type="entry name" value="7tm_4"/>
    <property type="match status" value="1"/>
</dbReference>
<dbReference type="GO" id="GO:0005886">
    <property type="term" value="C:plasma membrane"/>
    <property type="evidence" value="ECO:0007669"/>
    <property type="project" value="UniProtKB-SubCell"/>
</dbReference>
<dbReference type="InterPro" id="IPR017452">
    <property type="entry name" value="GPCR_Rhodpsn_7TM"/>
</dbReference>
<feature type="transmembrane region" description="Helical" evidence="13">
    <location>
        <begin position="63"/>
        <end position="81"/>
    </location>
</feature>
<feature type="domain" description="G-protein coupled receptors family 1 profile" evidence="14">
    <location>
        <begin position="44"/>
        <end position="294"/>
    </location>
</feature>
<comment type="subcellular location">
    <subcellularLocation>
        <location evidence="2 13">Cell membrane</location>
        <topology evidence="2 13">Multi-pass membrane protein</topology>
    </subcellularLocation>
</comment>
<evidence type="ECO:0000256" key="12">
    <source>
        <dbReference type="RuleBase" id="RU000688"/>
    </source>
</evidence>
<dbReference type="GO" id="GO:0004984">
    <property type="term" value="F:olfactory receptor activity"/>
    <property type="evidence" value="ECO:0007669"/>
    <property type="project" value="InterPro"/>
</dbReference>
<evidence type="ECO:0000256" key="13">
    <source>
        <dbReference type="RuleBase" id="RU363047"/>
    </source>
</evidence>
<accession>A0A3Q0HIP2</accession>
<evidence type="ECO:0000256" key="2">
    <source>
        <dbReference type="ARBA" id="ARBA00004651"/>
    </source>
</evidence>
<dbReference type="InterPro" id="IPR000725">
    <property type="entry name" value="Olfact_rcpt"/>
</dbReference>
<evidence type="ECO:0000256" key="1">
    <source>
        <dbReference type="ARBA" id="ARBA00002936"/>
    </source>
</evidence>
<protein>
    <recommendedName>
        <fullName evidence="13">Olfactory receptor</fullName>
    </recommendedName>
</protein>
<keyword evidence="13" id="KW-0552">Olfaction</keyword>
<keyword evidence="7 12" id="KW-0297">G-protein coupled receptor</keyword>
<dbReference type="GeneID" id="102372840"/>
<dbReference type="GO" id="GO:0004930">
    <property type="term" value="F:G protein-coupled receptor activity"/>
    <property type="evidence" value="ECO:0007669"/>
    <property type="project" value="UniProtKB-KW"/>
</dbReference>
<dbReference type="InterPro" id="IPR000276">
    <property type="entry name" value="GPCR_Rhodpsn"/>
</dbReference>
<dbReference type="PROSITE" id="PS00237">
    <property type="entry name" value="G_PROTEIN_RECEP_F1_1"/>
    <property type="match status" value="1"/>
</dbReference>
<keyword evidence="11 12" id="KW-0807">Transducer</keyword>
<dbReference type="PRINTS" id="PR00245">
    <property type="entry name" value="OLFACTORYR"/>
</dbReference>
<evidence type="ECO:0000256" key="11">
    <source>
        <dbReference type="ARBA" id="ARBA00023224"/>
    </source>
</evidence>
<feature type="transmembrane region" description="Helical" evidence="13">
    <location>
        <begin position="277"/>
        <end position="296"/>
    </location>
</feature>
<dbReference type="FunFam" id="1.10.1220.70:FF:000001">
    <property type="entry name" value="Olfactory receptor"/>
    <property type="match status" value="1"/>
</dbReference>
<organism evidence="15 16">
    <name type="scientific">Alligator sinensis</name>
    <name type="common">Chinese alligator</name>
    <dbReference type="NCBI Taxonomy" id="38654"/>
    <lineage>
        <taxon>Eukaryota</taxon>
        <taxon>Metazoa</taxon>
        <taxon>Chordata</taxon>
        <taxon>Craniata</taxon>
        <taxon>Vertebrata</taxon>
        <taxon>Euteleostomi</taxon>
        <taxon>Archelosauria</taxon>
        <taxon>Archosauria</taxon>
        <taxon>Crocodylia</taxon>
        <taxon>Alligatoridae</taxon>
        <taxon>Alligatorinae</taxon>
        <taxon>Alligator</taxon>
    </lineage>
</organism>
<proteinExistence type="inferred from homology"/>
<dbReference type="KEGG" id="asn:102372840"/>
<sequence>MQTTGEENHTVVTEFILMGFASRAGIQVLPFVVFLLIYMATVFGNTIMVLIIRTDPRLHTPMYFFLINLSLLDLCYSSTIAPKAMATFLQGSKTISYNGCAAQFFFFLLFVTTEAFILAAMAYDRYIAICNPLLYPVIMSKWVCIQLIMGSYIGGVTTSIVQTIFTFTLSYCGPQEINHFFCDVPRLINLSCTMDKHINELVMFILAGLIIVITSGITLISYAYIIYTILRIRSAKGRLRTFSTCSSHMLVVVLFFETVSFMYAQPGSLSSPHQSKIVSLFYTLVIPMLNPYIYSLRNKDVKKALRTIIGRKITSE</sequence>
<dbReference type="FunFam" id="1.20.1070.10:FF:000003">
    <property type="entry name" value="Olfactory receptor"/>
    <property type="match status" value="1"/>
</dbReference>
<evidence type="ECO:0000256" key="9">
    <source>
        <dbReference type="ARBA" id="ARBA00023170"/>
    </source>
</evidence>
<keyword evidence="8 13" id="KW-0472">Membrane</keyword>
<dbReference type="SUPFAM" id="SSF81321">
    <property type="entry name" value="Family A G protein-coupled receptor-like"/>
    <property type="match status" value="1"/>
</dbReference>
<comment type="similarity">
    <text evidence="3 12">Belongs to the G-protein coupled receptor 1 family.</text>
</comment>
<dbReference type="Proteomes" id="UP000189705">
    <property type="component" value="Unplaced"/>
</dbReference>
<feature type="transmembrane region" description="Helical" evidence="13">
    <location>
        <begin position="248"/>
        <end position="265"/>
    </location>
</feature>
<evidence type="ECO:0000256" key="10">
    <source>
        <dbReference type="ARBA" id="ARBA00023180"/>
    </source>
</evidence>
<dbReference type="AlphaFoldDB" id="A0A3Q0HIP2"/>
<evidence type="ECO:0000313" key="15">
    <source>
        <dbReference type="Proteomes" id="UP000189705"/>
    </source>
</evidence>
<evidence type="ECO:0000256" key="8">
    <source>
        <dbReference type="ARBA" id="ARBA00023136"/>
    </source>
</evidence>
<evidence type="ECO:0000256" key="7">
    <source>
        <dbReference type="ARBA" id="ARBA00023040"/>
    </source>
</evidence>
<keyword evidence="13" id="KW-0716">Sensory transduction</keyword>
<evidence type="ECO:0000313" key="16">
    <source>
        <dbReference type="RefSeq" id="XP_025071831.1"/>
    </source>
</evidence>
<evidence type="ECO:0000259" key="14">
    <source>
        <dbReference type="PROSITE" id="PS50262"/>
    </source>
</evidence>
<dbReference type="PANTHER" id="PTHR48018">
    <property type="entry name" value="OLFACTORY RECEPTOR"/>
    <property type="match status" value="1"/>
</dbReference>
<feature type="transmembrane region" description="Helical" evidence="13">
    <location>
        <begin position="201"/>
        <end position="227"/>
    </location>
</feature>
<comment type="function">
    <text evidence="1">Odorant receptor.</text>
</comment>
<keyword evidence="6 13" id="KW-1133">Transmembrane helix</keyword>
<dbReference type="PRINTS" id="PR00237">
    <property type="entry name" value="GPCRRHODOPSN"/>
</dbReference>
<keyword evidence="4 13" id="KW-1003">Cell membrane</keyword>
<gene>
    <name evidence="16" type="primary">LOC102372840</name>
</gene>
<keyword evidence="9 12" id="KW-0675">Receptor</keyword>
<dbReference type="PROSITE" id="PS50262">
    <property type="entry name" value="G_PROTEIN_RECEP_F1_2"/>
    <property type="match status" value="1"/>
</dbReference>
<dbReference type="Gene3D" id="1.20.1070.10">
    <property type="entry name" value="Rhodopsin 7-helix transmembrane proteins"/>
    <property type="match status" value="1"/>
</dbReference>
<evidence type="ECO:0000256" key="6">
    <source>
        <dbReference type="ARBA" id="ARBA00022989"/>
    </source>
</evidence>
<evidence type="ECO:0000256" key="5">
    <source>
        <dbReference type="ARBA" id="ARBA00022692"/>
    </source>
</evidence>
<keyword evidence="15" id="KW-1185">Reference proteome</keyword>
<keyword evidence="10" id="KW-0325">Glycoprotein</keyword>
<dbReference type="InParanoid" id="A0A3Q0HIP2"/>